<reference evidence="1" key="1">
    <citation type="submission" date="2022-03" db="EMBL/GenBank/DDBJ databases">
        <authorList>
            <person name="Martin C."/>
        </authorList>
    </citation>
    <scope>NUCLEOTIDE SEQUENCE</scope>
</reference>
<keyword evidence="2" id="KW-1185">Reference proteome</keyword>
<gene>
    <name evidence="1" type="ORF">OFUS_LOCUS21169</name>
</gene>
<proteinExistence type="predicted"/>
<dbReference type="AlphaFoldDB" id="A0A8J1TVS9"/>
<evidence type="ECO:0000313" key="2">
    <source>
        <dbReference type="Proteomes" id="UP000749559"/>
    </source>
</evidence>
<accession>A0A8J1TVS9</accession>
<sequence>MNLQIISGVLILFVVSANAARSCTDNGKCRVKDYCNTKTGLCEKMVKPGELCTKNSMCKGSSTCEEVVDSDPIEKRCTERCKTDTDCRIYGKNKYCSAGGFATLKNGYCKAQKREGSDCSRSPECFKDLYCRNSKCKVAEEAVQCAISCKGPSENNPENLSPGEYVNVTYSCTFMRSGEYGPLPIKALLLLNKRTKLERVEAKSPVTISGSRAIRAGRGEFAVEVQGMMKGCKNHRKNCRASRRCIMKA</sequence>
<comment type="caution">
    <text evidence="1">The sequence shown here is derived from an EMBL/GenBank/DDBJ whole genome shotgun (WGS) entry which is preliminary data.</text>
</comment>
<dbReference type="Proteomes" id="UP000749559">
    <property type="component" value="Unassembled WGS sequence"/>
</dbReference>
<organism evidence="1 2">
    <name type="scientific">Owenia fusiformis</name>
    <name type="common">Polychaete worm</name>
    <dbReference type="NCBI Taxonomy" id="6347"/>
    <lineage>
        <taxon>Eukaryota</taxon>
        <taxon>Metazoa</taxon>
        <taxon>Spiralia</taxon>
        <taxon>Lophotrochozoa</taxon>
        <taxon>Annelida</taxon>
        <taxon>Polychaeta</taxon>
        <taxon>Sedentaria</taxon>
        <taxon>Canalipalpata</taxon>
        <taxon>Sabellida</taxon>
        <taxon>Oweniida</taxon>
        <taxon>Oweniidae</taxon>
        <taxon>Owenia</taxon>
    </lineage>
</organism>
<evidence type="ECO:0000313" key="1">
    <source>
        <dbReference type="EMBL" id="CAH1796797.1"/>
    </source>
</evidence>
<name>A0A8J1TVS9_OWEFU</name>
<protein>
    <submittedName>
        <fullName evidence="1">Uncharacterized protein</fullName>
    </submittedName>
</protein>
<dbReference type="EMBL" id="CAIIXF020000010">
    <property type="protein sequence ID" value="CAH1796797.1"/>
    <property type="molecule type" value="Genomic_DNA"/>
</dbReference>